<evidence type="ECO:0000313" key="4">
    <source>
        <dbReference type="Proteomes" id="UP000789739"/>
    </source>
</evidence>
<proteinExistence type="predicted"/>
<dbReference type="OrthoDB" id="2239528at2759"/>
<feature type="transmembrane region" description="Helical" evidence="2">
    <location>
        <begin position="61"/>
        <end position="81"/>
    </location>
</feature>
<organism evidence="3 4">
    <name type="scientific">Paraglomus brasilianum</name>
    <dbReference type="NCBI Taxonomy" id="144538"/>
    <lineage>
        <taxon>Eukaryota</taxon>
        <taxon>Fungi</taxon>
        <taxon>Fungi incertae sedis</taxon>
        <taxon>Mucoromycota</taxon>
        <taxon>Glomeromycotina</taxon>
        <taxon>Glomeromycetes</taxon>
        <taxon>Paraglomerales</taxon>
        <taxon>Paraglomeraceae</taxon>
        <taxon>Paraglomus</taxon>
    </lineage>
</organism>
<keyword evidence="2" id="KW-1133">Transmembrane helix</keyword>
<feature type="region of interest" description="Disordered" evidence="1">
    <location>
        <begin position="154"/>
        <end position="175"/>
    </location>
</feature>
<protein>
    <submittedName>
        <fullName evidence="3">10055_t:CDS:1</fullName>
    </submittedName>
</protein>
<feature type="compositionally biased region" description="Low complexity" evidence="1">
    <location>
        <begin position="164"/>
        <end position="175"/>
    </location>
</feature>
<dbReference type="EMBL" id="CAJVPI010000285">
    <property type="protein sequence ID" value="CAG8513489.1"/>
    <property type="molecule type" value="Genomic_DNA"/>
</dbReference>
<keyword evidence="2" id="KW-0812">Transmembrane</keyword>
<evidence type="ECO:0000256" key="2">
    <source>
        <dbReference type="SAM" id="Phobius"/>
    </source>
</evidence>
<keyword evidence="2" id="KW-0472">Membrane</keyword>
<comment type="caution">
    <text evidence="3">The sequence shown here is derived from an EMBL/GenBank/DDBJ whole genome shotgun (WGS) entry which is preliminary data.</text>
</comment>
<reference evidence="3" key="1">
    <citation type="submission" date="2021-06" db="EMBL/GenBank/DDBJ databases">
        <authorList>
            <person name="Kallberg Y."/>
            <person name="Tangrot J."/>
            <person name="Rosling A."/>
        </authorList>
    </citation>
    <scope>NUCLEOTIDE SEQUENCE</scope>
    <source>
        <strain evidence="3">BR232B</strain>
    </source>
</reference>
<dbReference type="AlphaFoldDB" id="A0A9N9A0D8"/>
<gene>
    <name evidence="3" type="ORF">PBRASI_LOCUS3240</name>
</gene>
<sequence length="175" mass="19082">MAASIMDMYLILSKNDLSSGMDNGLRILFSVLYGVTALVSFFGIVGSLVSNRRAVRLFSNVLWFIVIVSLVLRVATVVEMFQHKQELIDSCVGNATSAVGNQLSNITGATNNTIIGNSVNDTAGDITNTFYFAGVTHRFARQLESEFRHHKLKNHTGYRGARPSSSRTSVAMSSV</sequence>
<accession>A0A9N9A0D8</accession>
<dbReference type="Proteomes" id="UP000789739">
    <property type="component" value="Unassembled WGS sequence"/>
</dbReference>
<evidence type="ECO:0000313" key="3">
    <source>
        <dbReference type="EMBL" id="CAG8513489.1"/>
    </source>
</evidence>
<evidence type="ECO:0000256" key="1">
    <source>
        <dbReference type="SAM" id="MobiDB-lite"/>
    </source>
</evidence>
<keyword evidence="4" id="KW-1185">Reference proteome</keyword>
<name>A0A9N9A0D8_9GLOM</name>
<feature type="transmembrane region" description="Helical" evidence="2">
    <location>
        <begin position="27"/>
        <end position="49"/>
    </location>
</feature>